<accession>A0ABW2LNC1</accession>
<keyword evidence="2" id="KW-0812">Transmembrane</keyword>
<proteinExistence type="predicted"/>
<evidence type="ECO:0000256" key="1">
    <source>
        <dbReference type="SAM" id="MobiDB-lite"/>
    </source>
</evidence>
<evidence type="ECO:0000256" key="2">
    <source>
        <dbReference type="SAM" id="Phobius"/>
    </source>
</evidence>
<evidence type="ECO:0000313" key="3">
    <source>
        <dbReference type="EMBL" id="MFC7342853.1"/>
    </source>
</evidence>
<dbReference type="RefSeq" id="WP_380669148.1">
    <property type="nucleotide sequence ID" value="NZ_JBHTCJ010000007.1"/>
</dbReference>
<name>A0ABW2LNC1_9PSEU</name>
<feature type="compositionally biased region" description="Basic and acidic residues" evidence="1">
    <location>
        <begin position="7"/>
        <end position="18"/>
    </location>
</feature>
<feature type="transmembrane region" description="Helical" evidence="2">
    <location>
        <begin position="130"/>
        <end position="153"/>
    </location>
</feature>
<organism evidence="3 4">
    <name type="scientific">Saccharopolyspora griseoalba</name>
    <dbReference type="NCBI Taxonomy" id="1431848"/>
    <lineage>
        <taxon>Bacteria</taxon>
        <taxon>Bacillati</taxon>
        <taxon>Actinomycetota</taxon>
        <taxon>Actinomycetes</taxon>
        <taxon>Pseudonocardiales</taxon>
        <taxon>Pseudonocardiaceae</taxon>
        <taxon>Saccharopolyspora</taxon>
    </lineage>
</organism>
<dbReference type="EMBL" id="JBHTCJ010000007">
    <property type="protein sequence ID" value="MFC7342853.1"/>
    <property type="molecule type" value="Genomic_DNA"/>
</dbReference>
<feature type="compositionally biased region" description="Low complexity" evidence="1">
    <location>
        <begin position="87"/>
        <end position="105"/>
    </location>
</feature>
<sequence>MTSPNEPGRDDADQRDGQDSAASTPAEEQAQAQPAAETPEQAEGAETASAERSGDTEAATEQEAGADATQGEEPAEQDRAADEAETSAEQTEVAAAAAAPSAQPAEGHEQASGLGEELASDAPKKKKTGLLIGAIAAGVLVLAAAGVGAYMLFAGPSAQNVAESYAEVTNRETQDPASVNVDDYKPLVCNKVMPQIEQIQKTKEAFLKQAKPQDLEMLKQVKTSVKNVQADGDKGKVVLEQTVPGQQPQQLNLSLVKEDGWKLCA</sequence>
<evidence type="ECO:0000313" key="4">
    <source>
        <dbReference type="Proteomes" id="UP001596504"/>
    </source>
</evidence>
<keyword evidence="2" id="KW-0472">Membrane</keyword>
<gene>
    <name evidence="3" type="ORF">ACFQRI_15730</name>
</gene>
<protein>
    <recommendedName>
        <fullName evidence="5">DUF4878 domain-containing protein</fullName>
    </recommendedName>
</protein>
<feature type="region of interest" description="Disordered" evidence="1">
    <location>
        <begin position="1"/>
        <end position="120"/>
    </location>
</feature>
<reference evidence="4" key="1">
    <citation type="journal article" date="2019" name="Int. J. Syst. Evol. Microbiol.">
        <title>The Global Catalogue of Microorganisms (GCM) 10K type strain sequencing project: providing services to taxonomists for standard genome sequencing and annotation.</title>
        <authorList>
            <consortium name="The Broad Institute Genomics Platform"/>
            <consortium name="The Broad Institute Genome Sequencing Center for Infectious Disease"/>
            <person name="Wu L."/>
            <person name="Ma J."/>
        </authorList>
    </citation>
    <scope>NUCLEOTIDE SEQUENCE [LARGE SCALE GENOMIC DNA]</scope>
    <source>
        <strain evidence="4">WLHS5</strain>
    </source>
</reference>
<feature type="compositionally biased region" description="Low complexity" evidence="1">
    <location>
        <begin position="19"/>
        <end position="48"/>
    </location>
</feature>
<keyword evidence="2" id="KW-1133">Transmembrane helix</keyword>
<dbReference type="Proteomes" id="UP001596504">
    <property type="component" value="Unassembled WGS sequence"/>
</dbReference>
<comment type="caution">
    <text evidence="3">The sequence shown here is derived from an EMBL/GenBank/DDBJ whole genome shotgun (WGS) entry which is preliminary data.</text>
</comment>
<evidence type="ECO:0008006" key="5">
    <source>
        <dbReference type="Google" id="ProtNLM"/>
    </source>
</evidence>
<keyword evidence="4" id="KW-1185">Reference proteome</keyword>